<dbReference type="EMBL" id="GG738864">
    <property type="protein sequence ID" value="EFC45266.1"/>
    <property type="molecule type" value="Genomic_DNA"/>
</dbReference>
<feature type="compositionally biased region" description="Low complexity" evidence="2">
    <location>
        <begin position="255"/>
        <end position="264"/>
    </location>
</feature>
<dbReference type="PROSITE" id="PS50151">
    <property type="entry name" value="UVR"/>
    <property type="match status" value="1"/>
</dbReference>
<feature type="coiled-coil region" evidence="1">
    <location>
        <begin position="451"/>
        <end position="528"/>
    </location>
</feature>
<dbReference type="RefSeq" id="XP_002678010.1">
    <property type="nucleotide sequence ID" value="XM_002677964.1"/>
</dbReference>
<feature type="region of interest" description="Disordered" evidence="2">
    <location>
        <begin position="186"/>
        <end position="205"/>
    </location>
</feature>
<evidence type="ECO:0000256" key="1">
    <source>
        <dbReference type="SAM" id="Coils"/>
    </source>
</evidence>
<feature type="compositionally biased region" description="Basic and acidic residues" evidence="2">
    <location>
        <begin position="928"/>
        <end position="939"/>
    </location>
</feature>
<dbReference type="GeneID" id="8857033"/>
<feature type="coiled-coil region" evidence="1">
    <location>
        <begin position="658"/>
        <end position="739"/>
    </location>
</feature>
<sequence length="1114" mass="128057">MFGFFGRGNNSKQRNNAPTKSTAEYEPPLGTAASSSPSSINQQNQGDELFGGMTVHSSNYGNTSTYSTSSGSSSRLSSHREVTPTVSTHDTGSSFSFINDDDTTTSATTPQDEPENIQPIPGQIKINRSVGKGRRKNAKNSKVDEELKQLDQTSDELDREYSMAQKTFSNIENNIKLNHSSQLTTHIQSNNNSNTNEDEEQDDSTISSFLKTTEDEEPKLKPSPVVAEPRKSSSPSDDIDFASLQVKPRRLDRGSSSSEVGSASTPVASTPVKHIESPVVTSIKEEKPTRRDSFKSETIEEEKETVDNDWINIKSTINSSLTKYSTRISKLLDEEQKKIDEKKENQFSLLQEKIQSLEQLLDEYTEQEEFEKAEQIEQELTELRTKIEEIQVTEKNNDSYISAISKTLTEMKKEINLVYSRVDFSFTTTKKDYDDFLKKNNPLKELRRERLESETNRIKRMGESIKLEENEFQKRKTRITDQIDYSTKDLRIQEDNLRDQNEEISREIAELERKLKEKRAEQKTVLSLLSDVTDKIKKYEEDFNEQLKLISYDEEQFQKRKQNYLDDVDSFEKLSATLNKDLTNIETKETKKYDAMMDKRQYKDYLQTQQVRVSQIIDMVEKLDKLEECPGSPNDSRPQIIKELGALSQQLSTLKSHLSSVSMELDNSTQQLQRANDRLPKVQADKLEYAKARKFKEAAQCKEESDKLTKLIQELESSIPSLKQEQTQLEEQKLGLTQELDATHNRLEQVDKVDSKRFIRLCLKRIDFLEKNRVKLLEVEAPEQLKLRFDVIDELIALFNYQVRQLKSIISLSDEELLEMKKSINSPEVPKPKTPVIEKVEEQSPNQQQQVQVNEVKVVEENLSPKDKLVKLESNLEELKKSESKINDNINDALEKEQFDLCEVLDQQLEETKVKIAEVKTKIEELKSQIPPEEPKEEKVEEELVEEKVTEKEEKVEESTEAVATTTVSEAPQEEEQHVEEYQTFNDSNDNEAVEESTSFDFIKTEEEPVEEVVEEAKQVEEPTEETTEPSSFNFISEESQNEEEPKQEESSFDFIASGDEEPTEQVPIIESTIEPTESEPVSEEKSSFDFIAGNEEEEKTENQEESSFEFLNE</sequence>
<feature type="compositionally biased region" description="Low complexity" evidence="2">
    <location>
        <begin position="1029"/>
        <end position="1039"/>
    </location>
</feature>
<evidence type="ECO:0000256" key="2">
    <source>
        <dbReference type="SAM" id="MobiDB-lite"/>
    </source>
</evidence>
<dbReference type="PANTHER" id="PTHR38394:SF1">
    <property type="entry name" value="NEUROFILAMENT LIGHT PROTEIN"/>
    <property type="match status" value="1"/>
</dbReference>
<organism evidence="5">
    <name type="scientific">Naegleria gruberi</name>
    <name type="common">Amoeba</name>
    <dbReference type="NCBI Taxonomy" id="5762"/>
    <lineage>
        <taxon>Eukaryota</taxon>
        <taxon>Discoba</taxon>
        <taxon>Heterolobosea</taxon>
        <taxon>Tetramitia</taxon>
        <taxon>Eutetramitia</taxon>
        <taxon>Vahlkampfiidae</taxon>
        <taxon>Naegleria</taxon>
    </lineage>
</organism>
<evidence type="ECO:0000259" key="3">
    <source>
        <dbReference type="PROSITE" id="PS50151"/>
    </source>
</evidence>
<feature type="region of interest" description="Disordered" evidence="2">
    <location>
        <begin position="1"/>
        <end position="145"/>
    </location>
</feature>
<feature type="compositionally biased region" description="Low complexity" evidence="2">
    <location>
        <begin position="1067"/>
        <end position="1076"/>
    </location>
</feature>
<feature type="coiled-coil region" evidence="1">
    <location>
        <begin position="325"/>
        <end position="396"/>
    </location>
</feature>
<feature type="compositionally biased region" description="Polar residues" evidence="2">
    <location>
        <begin position="8"/>
        <end position="22"/>
    </location>
</feature>
<gene>
    <name evidence="4" type="ORF">NAEGRDRAFT_48650</name>
</gene>
<feature type="domain" description="UVR" evidence="3">
    <location>
        <begin position="351"/>
        <end position="386"/>
    </location>
</feature>
<reference evidence="4 5" key="1">
    <citation type="journal article" date="2010" name="Cell">
        <title>The genome of Naegleria gruberi illuminates early eukaryotic versatility.</title>
        <authorList>
            <person name="Fritz-Laylin L.K."/>
            <person name="Prochnik S.E."/>
            <person name="Ginger M.L."/>
            <person name="Dacks J.B."/>
            <person name="Carpenter M.L."/>
            <person name="Field M.C."/>
            <person name="Kuo A."/>
            <person name="Paredez A."/>
            <person name="Chapman J."/>
            <person name="Pham J."/>
            <person name="Shu S."/>
            <person name="Neupane R."/>
            <person name="Cipriano M."/>
            <person name="Mancuso J."/>
            <person name="Tu H."/>
            <person name="Salamov A."/>
            <person name="Lindquist E."/>
            <person name="Shapiro H."/>
            <person name="Lucas S."/>
            <person name="Grigoriev I.V."/>
            <person name="Cande W.Z."/>
            <person name="Fulton C."/>
            <person name="Rokhsar D.S."/>
            <person name="Dawson S.C."/>
        </authorList>
    </citation>
    <scope>NUCLEOTIDE SEQUENCE [LARGE SCALE GENOMIC DNA]</scope>
    <source>
        <strain evidence="4 5">NEG-M</strain>
    </source>
</reference>
<dbReference type="STRING" id="5762.D2VD47"/>
<dbReference type="InParanoid" id="D2VD47"/>
<dbReference type="AlphaFoldDB" id="D2VD47"/>
<evidence type="ECO:0000313" key="5">
    <source>
        <dbReference type="Proteomes" id="UP000006671"/>
    </source>
</evidence>
<dbReference type="PANTHER" id="PTHR38394">
    <property type="entry name" value="NEUROFILAMENT LIGHT PROTEIN"/>
    <property type="match status" value="1"/>
</dbReference>
<evidence type="ECO:0000313" key="4">
    <source>
        <dbReference type="EMBL" id="EFC45266.1"/>
    </source>
</evidence>
<name>D2VD47_NAEGR</name>
<proteinExistence type="predicted"/>
<keyword evidence="1" id="KW-0175">Coiled coil</keyword>
<feature type="compositionally biased region" description="Basic and acidic residues" evidence="2">
    <location>
        <begin position="946"/>
        <end position="958"/>
    </location>
</feature>
<dbReference type="OMA" id="MMDKRQY"/>
<dbReference type="OrthoDB" id="10385066at2759"/>
<feature type="compositionally biased region" description="Low complexity" evidence="2">
    <location>
        <begin position="961"/>
        <end position="971"/>
    </location>
</feature>
<dbReference type="VEuPathDB" id="AmoebaDB:NAEGRDRAFT_48650"/>
<dbReference type="InterPro" id="IPR001943">
    <property type="entry name" value="UVR_dom"/>
</dbReference>
<feature type="compositionally biased region" description="Low complexity" evidence="2">
    <location>
        <begin position="56"/>
        <end position="76"/>
    </location>
</feature>
<protein>
    <submittedName>
        <fullName evidence="4">Predicted protein</fullName>
    </submittedName>
</protein>
<feature type="compositionally biased region" description="Polar residues" evidence="2">
    <location>
        <begin position="84"/>
        <end position="97"/>
    </location>
</feature>
<keyword evidence="5" id="KW-1185">Reference proteome</keyword>
<accession>D2VD47</accession>
<dbReference type="KEGG" id="ngr:NAEGRDRAFT_48650"/>
<feature type="region of interest" description="Disordered" evidence="2">
    <location>
        <begin position="211"/>
        <end position="271"/>
    </location>
</feature>
<feature type="compositionally biased region" description="Acidic residues" evidence="2">
    <location>
        <begin position="1095"/>
        <end position="1114"/>
    </location>
</feature>
<dbReference type="Proteomes" id="UP000006671">
    <property type="component" value="Unassembled WGS sequence"/>
</dbReference>
<feature type="region of interest" description="Disordered" evidence="2">
    <location>
        <begin position="928"/>
        <end position="1114"/>
    </location>
</feature>